<protein>
    <recommendedName>
        <fullName evidence="2">Integrase zinc-binding domain-containing protein</fullName>
    </recommendedName>
</protein>
<dbReference type="OrthoDB" id="5983040at2759"/>
<dbReference type="PANTHER" id="PTHR47331">
    <property type="entry name" value="PHD-TYPE DOMAIN-CONTAINING PROTEIN"/>
    <property type="match status" value="1"/>
</dbReference>
<dbReference type="Proteomes" id="UP000225706">
    <property type="component" value="Unassembled WGS sequence"/>
</dbReference>
<dbReference type="Gene3D" id="3.30.420.10">
    <property type="entry name" value="Ribonuclease H-like superfamily/Ribonuclease H"/>
    <property type="match status" value="1"/>
</dbReference>
<accession>A0A2B4SU06</accession>
<evidence type="ECO:0000313" key="4">
    <source>
        <dbReference type="Proteomes" id="UP000225706"/>
    </source>
</evidence>
<feature type="region of interest" description="Disordered" evidence="1">
    <location>
        <begin position="500"/>
        <end position="523"/>
    </location>
</feature>
<keyword evidence="4" id="KW-1185">Reference proteome</keyword>
<evidence type="ECO:0000256" key="1">
    <source>
        <dbReference type="SAM" id="MobiDB-lite"/>
    </source>
</evidence>
<dbReference type="EMBL" id="LSMT01000021">
    <property type="protein sequence ID" value="PFX32563.1"/>
    <property type="molecule type" value="Genomic_DNA"/>
</dbReference>
<feature type="compositionally biased region" description="Low complexity" evidence="1">
    <location>
        <begin position="156"/>
        <end position="169"/>
    </location>
</feature>
<evidence type="ECO:0000313" key="3">
    <source>
        <dbReference type="EMBL" id="PFX32563.1"/>
    </source>
</evidence>
<feature type="domain" description="Integrase zinc-binding" evidence="2">
    <location>
        <begin position="982"/>
        <end position="1031"/>
    </location>
</feature>
<name>A0A2B4SU06_STYPI</name>
<organism evidence="3 4">
    <name type="scientific">Stylophora pistillata</name>
    <name type="common">Smooth cauliflower coral</name>
    <dbReference type="NCBI Taxonomy" id="50429"/>
    <lineage>
        <taxon>Eukaryota</taxon>
        <taxon>Metazoa</taxon>
        <taxon>Cnidaria</taxon>
        <taxon>Anthozoa</taxon>
        <taxon>Hexacorallia</taxon>
        <taxon>Scleractinia</taxon>
        <taxon>Astrocoeniina</taxon>
        <taxon>Pocilloporidae</taxon>
        <taxon>Stylophora</taxon>
    </lineage>
</organism>
<feature type="region of interest" description="Disordered" evidence="1">
    <location>
        <begin position="145"/>
        <end position="169"/>
    </location>
</feature>
<dbReference type="PANTHER" id="PTHR47331:SF1">
    <property type="entry name" value="GAG-LIKE PROTEIN"/>
    <property type="match status" value="1"/>
</dbReference>
<dbReference type="GO" id="GO:0003676">
    <property type="term" value="F:nucleic acid binding"/>
    <property type="evidence" value="ECO:0007669"/>
    <property type="project" value="InterPro"/>
</dbReference>
<sequence length="1335" mass="150734">MYRGIGERRSLSEENLCVRPRRSNLTMDLHAVNSEKMMVLRKQRGGYTSNLTRKRDELKSLLNNGASVDHVQKKLEKVRTALKDLFDVNVELIQWLEKTGMPKEVASARLYYIEAENSCSELLKLADHRVNVSCALNLSSGRLEDELNPDDSISQSSRSTKKSSSTTALSARLKAVARKAAMMARAQMFEMRDELSDRVSAVRSSVKKSPLNPEAAEWPAGMSGDLKSTVSDARTRGASVEVKKKMTGEQVRYANVEGNSEEPPVQGKEHPVGPNPTVCDEPRLLQMINILQLPKAELMTFNGDPLEFWMFMRSFDNSIGSAAIDDSAKLYRLFQYCKGEALKVIKCCAVMSFSAGYAKARKLLKERFGDDYKISEMWVKKVTEGPTVRHGKGRYLQDLADNLRSCEETLEAMSKLKEIDTCRSMVKTVERLPQSLRSRWRKLVVKALEATGRYPSIAKLTHFVSEAAREDTLRSIAEWAFCGIEGCTIKHSKLLHQSFGRSRKEKPGEQQANPNSETSSQQIKRYTHSCSSLKQGEFKLALPMVPVKVKAKGQTVYHYTHALLDSGSTKTCCSEALIEKLGVKGQQANLSLTTVNSRENVDVEVVALEVVAAKSGMGKTSVIQLPKVYALPNLPTLKSCIASASDAIKWPHLRDLRLPRVDKSGVSILIGQDVPEALWPLELREGEEGQPYVIRSRLGWSLSGPLVSEHLIEESALCNLTRADENLDTQVEQFWKIETNEALANSLPQFSVNIWEQSVERLQSLAHRFQKDPELHARYKGRIQELLDKGYAEKVLDEELGATPVRTWYLPHHNVVDENKPEKLRIPFDCAATFGGTSLNKEVSQGPEVTNNLVGVLLRFREGQVAVMGAIEGMFHQVQYNAEDRRRHDMPSSDKEKESEDPRIRFIESYSYWHRLKKSVAWRRALKSRKPVVKNIPIIVLEPFLDEEGLLQVGGRLKNAPIPEKAQHPIILPKNDRVSGLVARRAHEFQSGHSGKEYVLSLIRQKFWIVGARPVVKRILRECVLCKRLKRKPEVPQMADLPAERVTPDNPPFSNVGVDCFGPFVVKRGRSQLKRYGCLFTCLTMRAIHVEKLDSLETNSFINAFVRFGARRGVPEESVLMAHGPGEDKLPTMASLLSSQLLLERFWIMKSFQRYATLALKKNHDFEQWAENYSFLGSFGGSSASMEMESAKHLGARSQDYSIRYKFMVSDGESKSYSAIWNYYGACDTCNQYESLESTSEEYKTWKASEDYVKWENKHLDGSVNCDREIKLDCIGHVQKRLGKALYEFQRSASKLADSKPVKGRQGRLTKTAIEKMKRSYGKAIQNNVNRDITL</sequence>
<dbReference type="Pfam" id="PF17921">
    <property type="entry name" value="Integrase_H2C2"/>
    <property type="match status" value="1"/>
</dbReference>
<feature type="region of interest" description="Disordered" evidence="1">
    <location>
        <begin position="206"/>
        <end position="234"/>
    </location>
</feature>
<proteinExistence type="predicted"/>
<feature type="compositionally biased region" description="Polar residues" evidence="1">
    <location>
        <begin position="510"/>
        <end position="523"/>
    </location>
</feature>
<dbReference type="Gene3D" id="1.10.340.70">
    <property type="match status" value="1"/>
</dbReference>
<gene>
    <name evidence="3" type="ORF">AWC38_SpisGene2602</name>
</gene>
<dbReference type="InterPro" id="IPR041588">
    <property type="entry name" value="Integrase_H2C2"/>
</dbReference>
<comment type="caution">
    <text evidence="3">The sequence shown here is derived from an EMBL/GenBank/DDBJ whole genome shotgun (WGS) entry which is preliminary data.</text>
</comment>
<reference evidence="4" key="1">
    <citation type="journal article" date="2017" name="bioRxiv">
        <title>Comparative analysis of the genomes of Stylophora pistillata and Acropora digitifera provides evidence for extensive differences between species of corals.</title>
        <authorList>
            <person name="Voolstra C.R."/>
            <person name="Li Y."/>
            <person name="Liew Y.J."/>
            <person name="Baumgarten S."/>
            <person name="Zoccola D."/>
            <person name="Flot J.-F."/>
            <person name="Tambutte S."/>
            <person name="Allemand D."/>
            <person name="Aranda M."/>
        </authorList>
    </citation>
    <scope>NUCLEOTIDE SEQUENCE [LARGE SCALE GENOMIC DNA]</scope>
</reference>
<evidence type="ECO:0000259" key="2">
    <source>
        <dbReference type="Pfam" id="PF17921"/>
    </source>
</evidence>
<dbReference type="InterPro" id="IPR036397">
    <property type="entry name" value="RNaseH_sf"/>
</dbReference>